<accession>D6WDR1</accession>
<dbReference type="InParanoid" id="D6WDR1"/>
<dbReference type="AlphaFoldDB" id="D6WDR1"/>
<evidence type="ECO:0000313" key="3">
    <source>
        <dbReference type="Proteomes" id="UP000007266"/>
    </source>
</evidence>
<evidence type="ECO:0000313" key="2">
    <source>
        <dbReference type="EMBL" id="EFA00818.1"/>
    </source>
</evidence>
<organism evidence="2 3">
    <name type="scientific">Tribolium castaneum</name>
    <name type="common">Red flour beetle</name>
    <dbReference type="NCBI Taxonomy" id="7070"/>
    <lineage>
        <taxon>Eukaryota</taxon>
        <taxon>Metazoa</taxon>
        <taxon>Ecdysozoa</taxon>
        <taxon>Arthropoda</taxon>
        <taxon>Hexapoda</taxon>
        <taxon>Insecta</taxon>
        <taxon>Pterygota</taxon>
        <taxon>Neoptera</taxon>
        <taxon>Endopterygota</taxon>
        <taxon>Coleoptera</taxon>
        <taxon>Polyphaga</taxon>
        <taxon>Cucujiformia</taxon>
        <taxon>Tenebrionidae</taxon>
        <taxon>Tenebrionidae incertae sedis</taxon>
        <taxon>Tribolium</taxon>
    </lineage>
</organism>
<keyword evidence="3" id="KW-1185">Reference proteome</keyword>
<reference evidence="2 3" key="1">
    <citation type="journal article" date="2008" name="Nature">
        <title>The genome of the model beetle and pest Tribolium castaneum.</title>
        <authorList>
            <consortium name="Tribolium Genome Sequencing Consortium"/>
            <person name="Richards S."/>
            <person name="Gibbs R.A."/>
            <person name="Weinstock G.M."/>
            <person name="Brown S.J."/>
            <person name="Denell R."/>
            <person name="Beeman R.W."/>
            <person name="Gibbs R."/>
            <person name="Beeman R.W."/>
            <person name="Brown S.J."/>
            <person name="Bucher G."/>
            <person name="Friedrich M."/>
            <person name="Grimmelikhuijzen C.J."/>
            <person name="Klingler M."/>
            <person name="Lorenzen M."/>
            <person name="Richards S."/>
            <person name="Roth S."/>
            <person name="Schroder R."/>
            <person name="Tautz D."/>
            <person name="Zdobnov E.M."/>
            <person name="Muzny D."/>
            <person name="Gibbs R.A."/>
            <person name="Weinstock G.M."/>
            <person name="Attaway T."/>
            <person name="Bell S."/>
            <person name="Buhay C.J."/>
            <person name="Chandrabose M.N."/>
            <person name="Chavez D."/>
            <person name="Clerk-Blankenburg K.P."/>
            <person name="Cree A."/>
            <person name="Dao M."/>
            <person name="Davis C."/>
            <person name="Chacko J."/>
            <person name="Dinh H."/>
            <person name="Dugan-Rocha S."/>
            <person name="Fowler G."/>
            <person name="Garner T.T."/>
            <person name="Garnes J."/>
            <person name="Gnirke A."/>
            <person name="Hawes A."/>
            <person name="Hernandez J."/>
            <person name="Hines S."/>
            <person name="Holder M."/>
            <person name="Hume J."/>
            <person name="Jhangiani S.N."/>
            <person name="Joshi V."/>
            <person name="Khan Z.M."/>
            <person name="Jackson L."/>
            <person name="Kovar C."/>
            <person name="Kowis A."/>
            <person name="Lee S."/>
            <person name="Lewis L.R."/>
            <person name="Margolis J."/>
            <person name="Morgan M."/>
            <person name="Nazareth L.V."/>
            <person name="Nguyen N."/>
            <person name="Okwuonu G."/>
            <person name="Parker D."/>
            <person name="Richards S."/>
            <person name="Ruiz S.J."/>
            <person name="Santibanez J."/>
            <person name="Savard J."/>
            <person name="Scherer S.E."/>
            <person name="Schneider B."/>
            <person name="Sodergren E."/>
            <person name="Tautz D."/>
            <person name="Vattahil S."/>
            <person name="Villasana D."/>
            <person name="White C.S."/>
            <person name="Wright R."/>
            <person name="Park Y."/>
            <person name="Beeman R.W."/>
            <person name="Lord J."/>
            <person name="Oppert B."/>
            <person name="Lorenzen M."/>
            <person name="Brown S."/>
            <person name="Wang L."/>
            <person name="Savard J."/>
            <person name="Tautz D."/>
            <person name="Richards S."/>
            <person name="Weinstock G."/>
            <person name="Gibbs R.A."/>
            <person name="Liu Y."/>
            <person name="Worley K."/>
            <person name="Weinstock G."/>
            <person name="Elsik C.G."/>
            <person name="Reese J.T."/>
            <person name="Elhaik E."/>
            <person name="Landan G."/>
            <person name="Graur D."/>
            <person name="Arensburger P."/>
            <person name="Atkinson P."/>
            <person name="Beeman R.W."/>
            <person name="Beidler J."/>
            <person name="Brown S.J."/>
            <person name="Demuth J.P."/>
            <person name="Drury D.W."/>
            <person name="Du Y.Z."/>
            <person name="Fujiwara H."/>
            <person name="Lorenzen M."/>
            <person name="Maselli V."/>
            <person name="Osanai M."/>
            <person name="Park Y."/>
            <person name="Robertson H.M."/>
            <person name="Tu Z."/>
            <person name="Wang J.J."/>
            <person name="Wang S."/>
            <person name="Richards S."/>
            <person name="Song H."/>
            <person name="Zhang L."/>
            <person name="Sodergren E."/>
            <person name="Werner D."/>
            <person name="Stanke M."/>
            <person name="Morgenstern B."/>
            <person name="Solovyev V."/>
            <person name="Kosarev P."/>
            <person name="Brown G."/>
            <person name="Chen H.C."/>
            <person name="Ermolaeva O."/>
            <person name="Hlavina W."/>
            <person name="Kapustin Y."/>
            <person name="Kiryutin B."/>
            <person name="Kitts P."/>
            <person name="Maglott D."/>
            <person name="Pruitt K."/>
            <person name="Sapojnikov V."/>
            <person name="Souvorov A."/>
            <person name="Mackey A.J."/>
            <person name="Waterhouse R.M."/>
            <person name="Wyder S."/>
            <person name="Zdobnov E.M."/>
            <person name="Zdobnov E.M."/>
            <person name="Wyder S."/>
            <person name="Kriventseva E.V."/>
            <person name="Kadowaki T."/>
            <person name="Bork P."/>
            <person name="Aranda M."/>
            <person name="Bao R."/>
            <person name="Beermann A."/>
            <person name="Berns N."/>
            <person name="Bolognesi R."/>
            <person name="Bonneton F."/>
            <person name="Bopp D."/>
            <person name="Brown S.J."/>
            <person name="Bucher G."/>
            <person name="Butts T."/>
            <person name="Chaumot A."/>
            <person name="Denell R.E."/>
            <person name="Ferrier D.E."/>
            <person name="Friedrich M."/>
            <person name="Gordon C.M."/>
            <person name="Jindra M."/>
            <person name="Klingler M."/>
            <person name="Lan Q."/>
            <person name="Lattorff H.M."/>
            <person name="Laudet V."/>
            <person name="von Levetsow C."/>
            <person name="Liu Z."/>
            <person name="Lutz R."/>
            <person name="Lynch J.A."/>
            <person name="da Fonseca R.N."/>
            <person name="Posnien N."/>
            <person name="Reuter R."/>
            <person name="Roth S."/>
            <person name="Savard J."/>
            <person name="Schinko J.B."/>
            <person name="Schmitt C."/>
            <person name="Schoppmeier M."/>
            <person name="Schroder R."/>
            <person name="Shippy T.D."/>
            <person name="Simonnet F."/>
            <person name="Marques-Souza H."/>
            <person name="Tautz D."/>
            <person name="Tomoyasu Y."/>
            <person name="Trauner J."/>
            <person name="Van der Zee M."/>
            <person name="Vervoort M."/>
            <person name="Wittkopp N."/>
            <person name="Wimmer E.A."/>
            <person name="Yang X."/>
            <person name="Jones A.K."/>
            <person name="Sattelle D.B."/>
            <person name="Ebert P.R."/>
            <person name="Nelson D."/>
            <person name="Scott J.G."/>
            <person name="Beeman R.W."/>
            <person name="Muthukrishnan S."/>
            <person name="Kramer K.J."/>
            <person name="Arakane Y."/>
            <person name="Beeman R.W."/>
            <person name="Zhu Q."/>
            <person name="Hogenkamp D."/>
            <person name="Dixit R."/>
            <person name="Oppert B."/>
            <person name="Jiang H."/>
            <person name="Zou Z."/>
            <person name="Marshall J."/>
            <person name="Elpidina E."/>
            <person name="Vinokurov K."/>
            <person name="Oppert C."/>
            <person name="Zou Z."/>
            <person name="Evans J."/>
            <person name="Lu Z."/>
            <person name="Zhao P."/>
            <person name="Sumathipala N."/>
            <person name="Altincicek B."/>
            <person name="Vilcinskas A."/>
            <person name="Williams M."/>
            <person name="Hultmark D."/>
            <person name="Hetru C."/>
            <person name="Jiang H."/>
            <person name="Grimmelikhuijzen C.J."/>
            <person name="Hauser F."/>
            <person name="Cazzamali G."/>
            <person name="Williamson M."/>
            <person name="Park Y."/>
            <person name="Li B."/>
            <person name="Tanaka Y."/>
            <person name="Predel R."/>
            <person name="Neupert S."/>
            <person name="Schachtner J."/>
            <person name="Verleyen P."/>
            <person name="Raible F."/>
            <person name="Bork P."/>
            <person name="Friedrich M."/>
            <person name="Walden K.K."/>
            <person name="Robertson H.M."/>
            <person name="Angeli S."/>
            <person name="Foret S."/>
            <person name="Bucher G."/>
            <person name="Schuetz S."/>
            <person name="Maleszka R."/>
            <person name="Wimmer E.A."/>
            <person name="Beeman R.W."/>
            <person name="Lorenzen M."/>
            <person name="Tomoyasu Y."/>
            <person name="Miller S.C."/>
            <person name="Grossmann D."/>
            <person name="Bucher G."/>
        </authorList>
    </citation>
    <scope>NUCLEOTIDE SEQUENCE [LARGE SCALE GENOMIC DNA]</scope>
    <source>
        <strain evidence="2 3">Georgia GA2</strain>
    </source>
</reference>
<protein>
    <submittedName>
        <fullName evidence="2">Uncharacterized protein</fullName>
    </submittedName>
</protein>
<sequence length="222" mass="25738">MHGLPRRRFSNAGFMTRMQNFVALIGWMSRREKFSNAGLCVPNRSTSVLEYTHTPSLFIKFVNVQRNNGMQMTRYTQRCHRHRHGQRPAALEEERARDEPKAGRPECIHLQRSARGKTSRRYVADNSKWNMRMSDRFIMEKRCSIYVMLLLIQRGTHTKDYGINDKKEKKDKSDGEDHKEGLCTNNFFDGSPARNLHINHAIESCDINIGGFEAPQGPKNIV</sequence>
<dbReference type="EMBL" id="KQ971322">
    <property type="protein sequence ID" value="EFA00818.1"/>
    <property type="molecule type" value="Genomic_DNA"/>
</dbReference>
<evidence type="ECO:0000256" key="1">
    <source>
        <dbReference type="SAM" id="MobiDB-lite"/>
    </source>
</evidence>
<gene>
    <name evidence="2" type="primary">GLEAN_03705</name>
    <name evidence="2" type="ORF">TcasGA2_TC003705</name>
</gene>
<feature type="region of interest" description="Disordered" evidence="1">
    <location>
        <begin position="79"/>
        <end position="103"/>
    </location>
</feature>
<dbReference type="HOGENOM" id="CLU_1246792_0_0_1"/>
<proteinExistence type="predicted"/>
<name>D6WDR1_TRICA</name>
<feature type="compositionally biased region" description="Basic and acidic residues" evidence="1">
    <location>
        <begin position="90"/>
        <end position="103"/>
    </location>
</feature>
<reference evidence="2 3" key="2">
    <citation type="journal article" date="2010" name="Nucleic Acids Res.">
        <title>BeetleBase in 2010: revisions to provide comprehensive genomic information for Tribolium castaneum.</title>
        <authorList>
            <person name="Kim H.S."/>
            <person name="Murphy T."/>
            <person name="Xia J."/>
            <person name="Caragea D."/>
            <person name="Park Y."/>
            <person name="Beeman R.W."/>
            <person name="Lorenzen M.D."/>
            <person name="Butcher S."/>
            <person name="Manak J.R."/>
            <person name="Brown S.J."/>
        </authorList>
    </citation>
    <scope>GENOME REANNOTATION</scope>
    <source>
        <strain evidence="2 3">Georgia GA2</strain>
    </source>
</reference>
<dbReference type="Proteomes" id="UP000007266">
    <property type="component" value="Linkage group 3"/>
</dbReference>